<feature type="compositionally biased region" description="Basic and acidic residues" evidence="1">
    <location>
        <begin position="264"/>
        <end position="278"/>
    </location>
</feature>
<dbReference type="SMART" id="SM00858">
    <property type="entry name" value="SAF"/>
    <property type="match status" value="1"/>
</dbReference>
<evidence type="ECO:0000313" key="4">
    <source>
        <dbReference type="Proteomes" id="UP001152766"/>
    </source>
</evidence>
<accession>A0A9X4R347</accession>
<dbReference type="EMBL" id="SGUG01000005">
    <property type="protein sequence ID" value="MDG0861672.1"/>
    <property type="molecule type" value="Genomic_DNA"/>
</dbReference>
<dbReference type="RefSeq" id="WP_268151416.1">
    <property type="nucleotide sequence ID" value="NZ_JAPPUW010000011.1"/>
</dbReference>
<dbReference type="NCBIfam" id="TIGR03177">
    <property type="entry name" value="pilus_cpaB"/>
    <property type="match status" value="1"/>
</dbReference>
<name>A0A9X4R347_9BURK</name>
<protein>
    <submittedName>
        <fullName evidence="3">Flp pilus assembly protein CpaB</fullName>
    </submittedName>
</protein>
<reference evidence="3" key="1">
    <citation type="submission" date="2019-02" db="EMBL/GenBank/DDBJ databases">
        <title>Draft genome of the type strain Pelomonas aquatica CCUG 52575T.</title>
        <authorList>
            <person name="Gomila M."/>
            <person name="Lalucat J."/>
        </authorList>
    </citation>
    <scope>NUCLEOTIDE SEQUENCE</scope>
    <source>
        <strain evidence="3">CCUG 52575</strain>
    </source>
</reference>
<dbReference type="InterPro" id="IPR017592">
    <property type="entry name" value="Pilus_assmbl_Flp-typ_CpaB"/>
</dbReference>
<keyword evidence="4" id="KW-1185">Reference proteome</keyword>
<dbReference type="CDD" id="cd11614">
    <property type="entry name" value="SAF_CpaB_FlgA_like"/>
    <property type="match status" value="1"/>
</dbReference>
<evidence type="ECO:0000256" key="1">
    <source>
        <dbReference type="SAM" id="MobiDB-lite"/>
    </source>
</evidence>
<gene>
    <name evidence="3" type="primary">cpaB</name>
    <name evidence="3" type="ORF">EXJ73_04190</name>
</gene>
<dbReference type="Pfam" id="PF16976">
    <property type="entry name" value="RcpC"/>
    <property type="match status" value="1"/>
</dbReference>
<sequence>MKFAINRSWLLLGVALVLGGLSAYGVKRYIEQHVEDIEARSRGQKMVKVVVPKEDMPKGATLSSAAVAVREVPADWAHSNAITPAQFDRVEGQALAYPAASGEMILWAMLEGQRAPSFSTRLPTGQRAITVPVDEVNSISGLIQPGDRIDLVVSARRESKTYLFPLLQNVIILATGSQAIPVAGWDGKENTKRTFTTITLEATPEDARRVLAAREVGKLAAMLRAPGDNALTPKSRTDAFALLGLGGTGGGESRGVPVVYGGRGELKPIPRLGERGDSNDGSPAAAPPAVLSAAHPAAKP</sequence>
<dbReference type="InterPro" id="IPR013974">
    <property type="entry name" value="SAF"/>
</dbReference>
<comment type="caution">
    <text evidence="3">The sequence shown here is derived from an EMBL/GenBank/DDBJ whole genome shotgun (WGS) entry which is preliminary data.</text>
</comment>
<feature type="compositionally biased region" description="Low complexity" evidence="1">
    <location>
        <begin position="283"/>
        <end position="300"/>
    </location>
</feature>
<dbReference type="InterPro" id="IPR031571">
    <property type="entry name" value="RcpC_dom"/>
</dbReference>
<dbReference type="Proteomes" id="UP001152766">
    <property type="component" value="Unassembled WGS sequence"/>
</dbReference>
<proteinExistence type="predicted"/>
<evidence type="ECO:0000259" key="2">
    <source>
        <dbReference type="SMART" id="SM00858"/>
    </source>
</evidence>
<dbReference type="AlphaFoldDB" id="A0A9X4R347"/>
<feature type="domain" description="SAF" evidence="2">
    <location>
        <begin position="47"/>
        <end position="111"/>
    </location>
</feature>
<organism evidence="3 4">
    <name type="scientific">Pelomonas aquatica</name>
    <dbReference type="NCBI Taxonomy" id="431058"/>
    <lineage>
        <taxon>Bacteria</taxon>
        <taxon>Pseudomonadati</taxon>
        <taxon>Pseudomonadota</taxon>
        <taxon>Betaproteobacteria</taxon>
        <taxon>Burkholderiales</taxon>
        <taxon>Sphaerotilaceae</taxon>
        <taxon>Roseateles</taxon>
    </lineage>
</organism>
<evidence type="ECO:0000313" key="3">
    <source>
        <dbReference type="EMBL" id="MDG0861672.1"/>
    </source>
</evidence>
<feature type="region of interest" description="Disordered" evidence="1">
    <location>
        <begin position="254"/>
        <end position="300"/>
    </location>
</feature>
<dbReference type="Pfam" id="PF08666">
    <property type="entry name" value="SAF"/>
    <property type="match status" value="1"/>
</dbReference>